<dbReference type="InterPro" id="IPR052074">
    <property type="entry name" value="NonRcpt_TyrProt_Phosphatase"/>
</dbReference>
<dbReference type="InterPro" id="IPR011019">
    <property type="entry name" value="KIND_dom"/>
</dbReference>
<dbReference type="PROSITE" id="PS51377">
    <property type="entry name" value="KIND"/>
    <property type="match status" value="1"/>
</dbReference>
<sequence>NHDRAVPVIPTMFSNLSRRILWSVVLKAALRSSSPANLCSIISPGSMLLSPSGTVAFKACRLSEDVASFTSPETTQARPSSSRQDVEKMVVFSLGMTLYWTVDYHLPQNQPVQLSNHLNSLLLSMCEDVAHRRPELLALLEASDQHHKNNLLPPPNRVIRQLVQDVLFLASCAVVSQLNLPMGPLLSCGFMLCISSSILMVLRALLFF</sequence>
<dbReference type="GeneTree" id="ENSGT00940000155133"/>
<keyword evidence="1" id="KW-0677">Repeat</keyword>
<dbReference type="SMART" id="SM00750">
    <property type="entry name" value="KIND"/>
    <property type="match status" value="1"/>
</dbReference>
<feature type="domain" description="KIND" evidence="3">
    <location>
        <begin position="3"/>
        <end position="182"/>
    </location>
</feature>
<reference evidence="4 5" key="1">
    <citation type="submission" date="2020-10" db="EMBL/GenBank/DDBJ databases">
        <title>Pygocentrus nattereri (red-bellied piranha) genome, fPygNat1, primary haplotype.</title>
        <authorList>
            <person name="Myers G."/>
            <person name="Meyer A."/>
            <person name="Karagic N."/>
            <person name="Pippel M."/>
            <person name="Winkler S."/>
            <person name="Tracey A."/>
            <person name="Wood J."/>
            <person name="Formenti G."/>
            <person name="Howe K."/>
            <person name="Fedrigo O."/>
            <person name="Jarvis E.D."/>
        </authorList>
    </citation>
    <scope>NUCLEOTIDE SEQUENCE [LARGE SCALE GENOMIC DNA]</scope>
</reference>
<accession>A0AAR2JX41</accession>
<evidence type="ECO:0000256" key="1">
    <source>
        <dbReference type="ARBA" id="ARBA00022737"/>
    </source>
</evidence>
<keyword evidence="2" id="KW-0472">Membrane</keyword>
<dbReference type="AlphaFoldDB" id="A0AAR2JX41"/>
<proteinExistence type="predicted"/>
<dbReference type="Gene3D" id="1.10.510.10">
    <property type="entry name" value="Transferase(Phosphotransferase) domain 1"/>
    <property type="match status" value="1"/>
</dbReference>
<evidence type="ECO:0000313" key="4">
    <source>
        <dbReference type="Ensembl" id="ENSPNAP00000056633.1"/>
    </source>
</evidence>
<protein>
    <recommendedName>
        <fullName evidence="3">KIND domain-containing protein</fullName>
    </recommendedName>
</protein>
<dbReference type="Ensembl" id="ENSPNAT00000049503.1">
    <property type="protein sequence ID" value="ENSPNAP00000056633.1"/>
    <property type="gene ID" value="ENSPNAG00000036150.1"/>
</dbReference>
<keyword evidence="5" id="KW-1185">Reference proteome</keyword>
<dbReference type="PANTHER" id="PTHR46900">
    <property type="entry name" value="TYROSINE-PROTEIN PHOSPHATASE NON-RECEPTOR TYPE 13"/>
    <property type="match status" value="1"/>
</dbReference>
<reference evidence="4" key="3">
    <citation type="submission" date="2025-09" db="UniProtKB">
        <authorList>
            <consortium name="Ensembl"/>
        </authorList>
    </citation>
    <scope>IDENTIFICATION</scope>
</reference>
<feature type="transmembrane region" description="Helical" evidence="2">
    <location>
        <begin position="184"/>
        <end position="206"/>
    </location>
</feature>
<name>A0AAR2JX41_PYGNA</name>
<evidence type="ECO:0000256" key="2">
    <source>
        <dbReference type="SAM" id="Phobius"/>
    </source>
</evidence>
<organism evidence="4 5">
    <name type="scientific">Pygocentrus nattereri</name>
    <name type="common">Red-bellied piranha</name>
    <dbReference type="NCBI Taxonomy" id="42514"/>
    <lineage>
        <taxon>Eukaryota</taxon>
        <taxon>Metazoa</taxon>
        <taxon>Chordata</taxon>
        <taxon>Craniata</taxon>
        <taxon>Vertebrata</taxon>
        <taxon>Euteleostomi</taxon>
        <taxon>Actinopterygii</taxon>
        <taxon>Neopterygii</taxon>
        <taxon>Teleostei</taxon>
        <taxon>Ostariophysi</taxon>
        <taxon>Characiformes</taxon>
        <taxon>Characoidei</taxon>
        <taxon>Pygocentrus</taxon>
    </lineage>
</organism>
<dbReference type="PANTHER" id="PTHR46900:SF4">
    <property type="entry name" value="FERM AND PDZ DOMAIN CONTAINING 2"/>
    <property type="match status" value="1"/>
</dbReference>
<keyword evidence="2" id="KW-1133">Transmembrane helix</keyword>
<dbReference type="Proteomes" id="UP001501920">
    <property type="component" value="Chromosome 13"/>
</dbReference>
<evidence type="ECO:0000313" key="5">
    <source>
        <dbReference type="Proteomes" id="UP001501920"/>
    </source>
</evidence>
<reference evidence="4" key="2">
    <citation type="submission" date="2025-08" db="UniProtKB">
        <authorList>
            <consortium name="Ensembl"/>
        </authorList>
    </citation>
    <scope>IDENTIFICATION</scope>
</reference>
<keyword evidence="2" id="KW-0812">Transmembrane</keyword>
<evidence type="ECO:0000259" key="3">
    <source>
        <dbReference type="PROSITE" id="PS51377"/>
    </source>
</evidence>